<accession>A0A1W1BJL8</accession>
<dbReference type="GO" id="GO:0043565">
    <property type="term" value="F:sequence-specific DNA binding"/>
    <property type="evidence" value="ECO:0007669"/>
    <property type="project" value="TreeGrafter"/>
</dbReference>
<dbReference type="InterPro" id="IPR052715">
    <property type="entry name" value="RAYT_transposase"/>
</dbReference>
<evidence type="ECO:0000313" key="2">
    <source>
        <dbReference type="EMBL" id="SFV53661.1"/>
    </source>
</evidence>
<dbReference type="EMBL" id="FPHL01000004">
    <property type="protein sequence ID" value="SFV53661.1"/>
    <property type="molecule type" value="Genomic_DNA"/>
</dbReference>
<dbReference type="Gene3D" id="3.30.70.1290">
    <property type="entry name" value="Transposase IS200-like"/>
    <property type="match status" value="1"/>
</dbReference>
<protein>
    <submittedName>
        <fullName evidence="2">Transposase and inactivated derivatives</fullName>
    </submittedName>
</protein>
<proteinExistence type="predicted"/>
<dbReference type="SUPFAM" id="SSF143422">
    <property type="entry name" value="Transposase IS200-like"/>
    <property type="match status" value="1"/>
</dbReference>
<evidence type="ECO:0000259" key="1">
    <source>
        <dbReference type="SMART" id="SM01321"/>
    </source>
</evidence>
<dbReference type="SMART" id="SM01321">
    <property type="entry name" value="Y1_Tnp"/>
    <property type="match status" value="1"/>
</dbReference>
<dbReference type="PANTHER" id="PTHR36966:SF1">
    <property type="entry name" value="REP-ASSOCIATED TYROSINE TRANSPOSASE"/>
    <property type="match status" value="1"/>
</dbReference>
<sequence length="141" mass="17031">MVTQGRNPILIDNIALLRDSFKRSKQRYHYHIDAIVILPDHIHMILTPKYPQEYSKIITHIKRSFVYGLDTSLKEKAKLHLSTSGYQRKLSGIWQKRFYEHTIRDEKDWLEKMHYIQHNAVKHTYVDTWEAWEYSSFTKKP</sequence>
<name>A0A1W1BJL8_9ZZZZ</name>
<dbReference type="AlphaFoldDB" id="A0A1W1BJL8"/>
<feature type="domain" description="Transposase IS200-like" evidence="1">
    <location>
        <begin position="2"/>
        <end position="119"/>
    </location>
</feature>
<reference evidence="2" key="1">
    <citation type="submission" date="2016-10" db="EMBL/GenBank/DDBJ databases">
        <authorList>
            <person name="de Groot N.N."/>
        </authorList>
    </citation>
    <scope>NUCLEOTIDE SEQUENCE</scope>
</reference>
<dbReference type="Pfam" id="PF01797">
    <property type="entry name" value="Y1_Tnp"/>
    <property type="match status" value="1"/>
</dbReference>
<dbReference type="GO" id="GO:0004803">
    <property type="term" value="F:transposase activity"/>
    <property type="evidence" value="ECO:0007669"/>
    <property type="project" value="InterPro"/>
</dbReference>
<gene>
    <name evidence="2" type="ORF">MNB_SV-10-1276</name>
</gene>
<dbReference type="GO" id="GO:0006313">
    <property type="term" value="P:DNA transposition"/>
    <property type="evidence" value="ECO:0007669"/>
    <property type="project" value="InterPro"/>
</dbReference>
<dbReference type="InterPro" id="IPR036515">
    <property type="entry name" value="Transposase_17_sf"/>
</dbReference>
<dbReference type="InterPro" id="IPR002686">
    <property type="entry name" value="Transposase_17"/>
</dbReference>
<organism evidence="2">
    <name type="scientific">hydrothermal vent metagenome</name>
    <dbReference type="NCBI Taxonomy" id="652676"/>
    <lineage>
        <taxon>unclassified sequences</taxon>
        <taxon>metagenomes</taxon>
        <taxon>ecological metagenomes</taxon>
    </lineage>
</organism>
<dbReference type="PANTHER" id="PTHR36966">
    <property type="entry name" value="REP-ASSOCIATED TYROSINE TRANSPOSASE"/>
    <property type="match status" value="1"/>
</dbReference>
<dbReference type="NCBIfam" id="NF047646">
    <property type="entry name" value="REP_Tyr_transpos"/>
    <property type="match status" value="1"/>
</dbReference>